<keyword evidence="1" id="KW-0812">Transmembrane</keyword>
<feature type="transmembrane region" description="Helical" evidence="1">
    <location>
        <begin position="32"/>
        <end position="50"/>
    </location>
</feature>
<evidence type="ECO:0000256" key="1">
    <source>
        <dbReference type="SAM" id="Phobius"/>
    </source>
</evidence>
<reference evidence="2" key="1">
    <citation type="journal article" date="2022" name="New Phytol.">
        <title>Evolutionary transition to the ectomycorrhizal habit in the genomes of a hyperdiverse lineage of mushroom-forming fungi.</title>
        <authorList>
            <person name="Looney B."/>
            <person name="Miyauchi S."/>
            <person name="Morin E."/>
            <person name="Drula E."/>
            <person name="Courty P.E."/>
            <person name="Kohler A."/>
            <person name="Kuo A."/>
            <person name="LaButti K."/>
            <person name="Pangilinan J."/>
            <person name="Lipzen A."/>
            <person name="Riley R."/>
            <person name="Andreopoulos W."/>
            <person name="He G."/>
            <person name="Johnson J."/>
            <person name="Nolan M."/>
            <person name="Tritt A."/>
            <person name="Barry K.W."/>
            <person name="Grigoriev I.V."/>
            <person name="Nagy L.G."/>
            <person name="Hibbett D."/>
            <person name="Henrissat B."/>
            <person name="Matheny P.B."/>
            <person name="Labbe J."/>
            <person name="Martin F.M."/>
        </authorList>
    </citation>
    <scope>NUCLEOTIDE SEQUENCE</scope>
    <source>
        <strain evidence="2">BPL690</strain>
    </source>
</reference>
<dbReference type="AlphaFoldDB" id="A0AAD4QPF9"/>
<evidence type="ECO:0000313" key="3">
    <source>
        <dbReference type="Proteomes" id="UP001203297"/>
    </source>
</evidence>
<feature type="transmembrane region" description="Helical" evidence="1">
    <location>
        <begin position="62"/>
        <end position="82"/>
    </location>
</feature>
<keyword evidence="1" id="KW-0472">Membrane</keyword>
<accession>A0AAD4QPF9</accession>
<proteinExistence type="predicted"/>
<organism evidence="2 3">
    <name type="scientific">Multifurca ochricompacta</name>
    <dbReference type="NCBI Taxonomy" id="376703"/>
    <lineage>
        <taxon>Eukaryota</taxon>
        <taxon>Fungi</taxon>
        <taxon>Dikarya</taxon>
        <taxon>Basidiomycota</taxon>
        <taxon>Agaricomycotina</taxon>
        <taxon>Agaricomycetes</taxon>
        <taxon>Russulales</taxon>
        <taxon>Russulaceae</taxon>
        <taxon>Multifurca</taxon>
    </lineage>
</organism>
<evidence type="ECO:0000313" key="2">
    <source>
        <dbReference type="EMBL" id="KAI0306838.1"/>
    </source>
</evidence>
<keyword evidence="3" id="KW-1185">Reference proteome</keyword>
<sequence>MKKSEALLLHLSSNIVILVCSVFGVLLPEDGVLEPILTFSLGYAVLFILSKLSSFKCCSVKHLTPVVYVPFSLICISINIIIDLFF</sequence>
<dbReference type="EMBL" id="WTXG01000002">
    <property type="protein sequence ID" value="KAI0306838.1"/>
    <property type="molecule type" value="Genomic_DNA"/>
</dbReference>
<keyword evidence="1" id="KW-1133">Transmembrane helix</keyword>
<feature type="transmembrane region" description="Helical" evidence="1">
    <location>
        <begin position="7"/>
        <end position="26"/>
    </location>
</feature>
<protein>
    <submittedName>
        <fullName evidence="2">Uncharacterized protein</fullName>
    </submittedName>
</protein>
<dbReference type="Proteomes" id="UP001203297">
    <property type="component" value="Unassembled WGS sequence"/>
</dbReference>
<comment type="caution">
    <text evidence="2">The sequence shown here is derived from an EMBL/GenBank/DDBJ whole genome shotgun (WGS) entry which is preliminary data.</text>
</comment>
<gene>
    <name evidence="2" type="ORF">B0F90DRAFT_1682753</name>
</gene>
<name>A0AAD4QPF9_9AGAM</name>